<dbReference type="SUPFAM" id="SSF90229">
    <property type="entry name" value="CCCH zinc finger"/>
    <property type="match status" value="1"/>
</dbReference>
<keyword evidence="1 4" id="KW-0479">Metal-binding</keyword>
<proteinExistence type="predicted"/>
<dbReference type="SMART" id="SM00356">
    <property type="entry name" value="ZnF_C3H1"/>
    <property type="match status" value="1"/>
</dbReference>
<reference evidence="7" key="1">
    <citation type="submission" date="2023-10" db="EMBL/GenBank/DDBJ databases">
        <authorList>
            <person name="Chen Y."/>
            <person name="Shah S."/>
            <person name="Dougan E. K."/>
            <person name="Thang M."/>
            <person name="Chan C."/>
        </authorList>
    </citation>
    <scope>NUCLEOTIDE SEQUENCE [LARGE SCALE GENOMIC DNA]</scope>
</reference>
<keyword evidence="8" id="KW-1185">Reference proteome</keyword>
<feature type="compositionally biased region" description="Polar residues" evidence="5">
    <location>
        <begin position="50"/>
        <end position="67"/>
    </location>
</feature>
<evidence type="ECO:0000256" key="3">
    <source>
        <dbReference type="ARBA" id="ARBA00022833"/>
    </source>
</evidence>
<keyword evidence="2 4" id="KW-0863">Zinc-finger</keyword>
<dbReference type="PROSITE" id="PS50103">
    <property type="entry name" value="ZF_C3H1"/>
    <property type="match status" value="1"/>
</dbReference>
<feature type="region of interest" description="Disordered" evidence="5">
    <location>
        <begin position="38"/>
        <end position="126"/>
    </location>
</feature>
<evidence type="ECO:0000256" key="5">
    <source>
        <dbReference type="SAM" id="MobiDB-lite"/>
    </source>
</evidence>
<protein>
    <recommendedName>
        <fullName evidence="6">C3H1-type domain-containing protein</fullName>
    </recommendedName>
</protein>
<dbReference type="InterPro" id="IPR000571">
    <property type="entry name" value="Znf_CCCH"/>
</dbReference>
<feature type="compositionally biased region" description="Low complexity" evidence="5">
    <location>
        <begin position="99"/>
        <end position="126"/>
    </location>
</feature>
<dbReference type="EMBL" id="CAUYUJ010015671">
    <property type="protein sequence ID" value="CAK0856824.1"/>
    <property type="molecule type" value="Genomic_DNA"/>
</dbReference>
<comment type="caution">
    <text evidence="7">The sequence shown here is derived from an EMBL/GenBank/DDBJ whole genome shotgun (WGS) entry which is preliminary data.</text>
</comment>
<evidence type="ECO:0000256" key="4">
    <source>
        <dbReference type="PROSITE-ProRule" id="PRU00723"/>
    </source>
</evidence>
<dbReference type="InterPro" id="IPR036855">
    <property type="entry name" value="Znf_CCCH_sf"/>
</dbReference>
<evidence type="ECO:0000256" key="1">
    <source>
        <dbReference type="ARBA" id="ARBA00022723"/>
    </source>
</evidence>
<keyword evidence="3 4" id="KW-0862">Zinc</keyword>
<evidence type="ECO:0000313" key="8">
    <source>
        <dbReference type="Proteomes" id="UP001189429"/>
    </source>
</evidence>
<evidence type="ECO:0000259" key="6">
    <source>
        <dbReference type="PROSITE" id="PS50103"/>
    </source>
</evidence>
<dbReference type="Proteomes" id="UP001189429">
    <property type="component" value="Unassembled WGS sequence"/>
</dbReference>
<accession>A0ABN9UBM8</accession>
<dbReference type="Gene3D" id="4.10.1000.10">
    <property type="entry name" value="Zinc finger, CCCH-type"/>
    <property type="match status" value="1"/>
</dbReference>
<organism evidence="7 8">
    <name type="scientific">Prorocentrum cordatum</name>
    <dbReference type="NCBI Taxonomy" id="2364126"/>
    <lineage>
        <taxon>Eukaryota</taxon>
        <taxon>Sar</taxon>
        <taxon>Alveolata</taxon>
        <taxon>Dinophyceae</taxon>
        <taxon>Prorocentrales</taxon>
        <taxon>Prorocentraceae</taxon>
        <taxon>Prorocentrum</taxon>
    </lineage>
</organism>
<feature type="zinc finger region" description="C3H1-type" evidence="4">
    <location>
        <begin position="13"/>
        <end position="39"/>
    </location>
</feature>
<evidence type="ECO:0000256" key="2">
    <source>
        <dbReference type="ARBA" id="ARBA00022771"/>
    </source>
</evidence>
<sequence length="126" mass="13314">MSAMGRRLRLMCRKTEFCRFYRQGACKRGAACDFAHEAQDVRSKPDLQRTKSCPAQVNGQRCENPTAPSHMPPGSFAGSSRGCAPRMGAPLQRERERAGPSALKPSAAGAAPSAATAAPAAGRILA</sequence>
<gene>
    <name evidence="7" type="ORF">PCOR1329_LOCUS47097</name>
</gene>
<dbReference type="Pfam" id="PF00642">
    <property type="entry name" value="zf-CCCH"/>
    <property type="match status" value="1"/>
</dbReference>
<feature type="domain" description="C3H1-type" evidence="6">
    <location>
        <begin position="13"/>
        <end position="39"/>
    </location>
</feature>
<name>A0ABN9UBM8_9DINO</name>
<feature type="compositionally biased region" description="Basic and acidic residues" evidence="5">
    <location>
        <begin position="38"/>
        <end position="49"/>
    </location>
</feature>
<evidence type="ECO:0000313" key="7">
    <source>
        <dbReference type="EMBL" id="CAK0856824.1"/>
    </source>
</evidence>